<dbReference type="InterPro" id="IPR013174">
    <property type="entry name" value="DPM3"/>
</dbReference>
<dbReference type="EMBL" id="GANO01003592">
    <property type="protein sequence ID" value="JAB56279.1"/>
    <property type="molecule type" value="mRNA"/>
</dbReference>
<dbReference type="PANTHER" id="PTHR16433">
    <property type="entry name" value="DOLICHOL-PHOSPHATE MANNOSYLTRANSFERASE SUBUNIT 3"/>
    <property type="match status" value="1"/>
</dbReference>
<evidence type="ECO:0000256" key="6">
    <source>
        <dbReference type="ARBA" id="ARBA00023136"/>
    </source>
</evidence>
<comment type="subcellular location">
    <subcellularLocation>
        <location evidence="1 7">Endoplasmic reticulum membrane</location>
        <topology evidence="1 7">Multi-pass membrane protein</topology>
    </subcellularLocation>
</comment>
<comment type="similarity">
    <text evidence="2 7">Belongs to the DPM3 family.</text>
</comment>
<evidence type="ECO:0000256" key="2">
    <source>
        <dbReference type="ARBA" id="ARBA00010430"/>
    </source>
</evidence>
<reference evidence="8" key="1">
    <citation type="journal article" date="2014" name="Insect Biochem. Mol. Biol.">
        <title>An insight into the sialome of the frog biting fly, Corethrella appendiculata.</title>
        <authorList>
            <person name="Ribeiro J.M.C."/>
            <person name="Chagas A.C."/>
            <person name="Pham V.M."/>
            <person name="Lounibos L.P."/>
            <person name="Calvo E."/>
        </authorList>
    </citation>
    <scope>NUCLEOTIDE SEQUENCE</scope>
    <source>
        <tissue evidence="8">Salivary glands</tissue>
    </source>
</reference>
<accession>U5ERS9</accession>
<comment type="function">
    <text evidence="7">Stabilizer subunit of the dolichol-phosphate mannose (DPM) synthase complex; tethers catalytic subunit to the ER.</text>
</comment>
<name>U5ERS9_9DIPT</name>
<keyword evidence="4 7" id="KW-0256">Endoplasmic reticulum</keyword>
<dbReference type="GO" id="GO:0005789">
    <property type="term" value="C:endoplasmic reticulum membrane"/>
    <property type="evidence" value="ECO:0007669"/>
    <property type="project" value="UniProtKB-SubCell"/>
</dbReference>
<sequence length="94" mass="11002">MTKLTDWLSVGVAFFCVYFVITLRKVENTFFDKWMFEIKILPLILLFGFGVYSVVIILYRVFTFNDCDEAAKELFEQIKEAKSDLRAKGIDVKD</sequence>
<keyword evidence="6 7" id="KW-0472">Membrane</keyword>
<evidence type="ECO:0000256" key="5">
    <source>
        <dbReference type="ARBA" id="ARBA00022989"/>
    </source>
</evidence>
<keyword evidence="3 7" id="KW-0812">Transmembrane</keyword>
<evidence type="ECO:0000256" key="3">
    <source>
        <dbReference type="ARBA" id="ARBA00022692"/>
    </source>
</evidence>
<dbReference type="PANTHER" id="PTHR16433:SF0">
    <property type="entry name" value="DOLICHOL-PHOSPHATE MANNOSYLTRANSFERASE SUBUNIT 3"/>
    <property type="match status" value="1"/>
</dbReference>
<dbReference type="AlphaFoldDB" id="U5ERS9"/>
<evidence type="ECO:0000256" key="4">
    <source>
        <dbReference type="ARBA" id="ARBA00022824"/>
    </source>
</evidence>
<proteinExistence type="evidence at transcript level"/>
<organism evidence="8">
    <name type="scientific">Corethrella appendiculata</name>
    <dbReference type="NCBI Taxonomy" id="1370023"/>
    <lineage>
        <taxon>Eukaryota</taxon>
        <taxon>Metazoa</taxon>
        <taxon>Ecdysozoa</taxon>
        <taxon>Arthropoda</taxon>
        <taxon>Hexapoda</taxon>
        <taxon>Insecta</taxon>
        <taxon>Pterygota</taxon>
        <taxon>Neoptera</taxon>
        <taxon>Endopterygota</taxon>
        <taxon>Diptera</taxon>
        <taxon>Nematocera</taxon>
        <taxon>Culicoidea</taxon>
        <taxon>Chaoboridae</taxon>
        <taxon>Corethrella</taxon>
    </lineage>
</organism>
<dbReference type="Pfam" id="PF08285">
    <property type="entry name" value="DPM3"/>
    <property type="match status" value="1"/>
</dbReference>
<evidence type="ECO:0000313" key="8">
    <source>
        <dbReference type="EMBL" id="JAB56279.1"/>
    </source>
</evidence>
<comment type="subunit">
    <text evidence="7">Component of the dolichol-phosphate mannose (DPM) synthase complex.</text>
</comment>
<protein>
    <recommendedName>
        <fullName evidence="7">Dolichol-phosphate mannosyltransferase subunit 3</fullName>
    </recommendedName>
</protein>
<feature type="transmembrane region" description="Helical" evidence="7">
    <location>
        <begin position="43"/>
        <end position="62"/>
    </location>
</feature>
<dbReference type="GO" id="GO:0016757">
    <property type="term" value="F:glycosyltransferase activity"/>
    <property type="evidence" value="ECO:0007669"/>
    <property type="project" value="UniProtKB-KW"/>
</dbReference>
<dbReference type="UniPathway" id="UPA00378"/>
<keyword evidence="8" id="KW-0328">Glycosyltransferase</keyword>
<dbReference type="GO" id="GO:0033185">
    <property type="term" value="C:dolichol-phosphate-mannose synthase complex"/>
    <property type="evidence" value="ECO:0007669"/>
    <property type="project" value="TreeGrafter"/>
</dbReference>
<keyword evidence="5 7" id="KW-1133">Transmembrane helix</keyword>
<evidence type="ECO:0000256" key="1">
    <source>
        <dbReference type="ARBA" id="ARBA00004477"/>
    </source>
</evidence>
<keyword evidence="8" id="KW-0808">Transferase</keyword>
<evidence type="ECO:0000256" key="7">
    <source>
        <dbReference type="RuleBase" id="RU365085"/>
    </source>
</evidence>
<dbReference type="GO" id="GO:0006506">
    <property type="term" value="P:GPI anchor biosynthetic process"/>
    <property type="evidence" value="ECO:0007669"/>
    <property type="project" value="TreeGrafter"/>
</dbReference>
<comment type="pathway">
    <text evidence="7">Protein modification; protein glycosylation.</text>
</comment>
<feature type="transmembrane region" description="Helical" evidence="7">
    <location>
        <begin position="6"/>
        <end position="23"/>
    </location>
</feature>